<accession>X1BVH7</accession>
<sequence length="32" mass="3797">MLIPALRHDIQDAETIMLNKFPRSDLMRVDEK</sequence>
<evidence type="ECO:0000313" key="1">
    <source>
        <dbReference type="EMBL" id="GAG76166.1"/>
    </source>
</evidence>
<proteinExistence type="predicted"/>
<dbReference type="EMBL" id="BART01017284">
    <property type="protein sequence ID" value="GAG76166.1"/>
    <property type="molecule type" value="Genomic_DNA"/>
</dbReference>
<dbReference type="AlphaFoldDB" id="X1BVH7"/>
<reference evidence="1" key="1">
    <citation type="journal article" date="2014" name="Front. Microbiol.">
        <title>High frequency of phylogenetically diverse reductive dehalogenase-homologous genes in deep subseafloor sedimentary metagenomes.</title>
        <authorList>
            <person name="Kawai M."/>
            <person name="Futagami T."/>
            <person name="Toyoda A."/>
            <person name="Takaki Y."/>
            <person name="Nishi S."/>
            <person name="Hori S."/>
            <person name="Arai W."/>
            <person name="Tsubouchi T."/>
            <person name="Morono Y."/>
            <person name="Uchiyama I."/>
            <person name="Ito T."/>
            <person name="Fujiyama A."/>
            <person name="Inagaki F."/>
            <person name="Takami H."/>
        </authorList>
    </citation>
    <scope>NUCLEOTIDE SEQUENCE</scope>
    <source>
        <strain evidence="1">Expedition CK06-06</strain>
    </source>
</reference>
<gene>
    <name evidence="1" type="ORF">S01H4_32952</name>
</gene>
<comment type="caution">
    <text evidence="1">The sequence shown here is derived from an EMBL/GenBank/DDBJ whole genome shotgun (WGS) entry which is preliminary data.</text>
</comment>
<protein>
    <submittedName>
        <fullName evidence="1">Uncharacterized protein</fullName>
    </submittedName>
</protein>
<name>X1BVH7_9ZZZZ</name>
<feature type="non-terminal residue" evidence="1">
    <location>
        <position position="32"/>
    </location>
</feature>
<organism evidence="1">
    <name type="scientific">marine sediment metagenome</name>
    <dbReference type="NCBI Taxonomy" id="412755"/>
    <lineage>
        <taxon>unclassified sequences</taxon>
        <taxon>metagenomes</taxon>
        <taxon>ecological metagenomes</taxon>
    </lineage>
</organism>